<dbReference type="EMBL" id="PNBA02000018">
    <property type="protein sequence ID" value="KAG6392599.1"/>
    <property type="molecule type" value="Genomic_DNA"/>
</dbReference>
<proteinExistence type="predicted"/>
<dbReference type="InterPro" id="IPR053198">
    <property type="entry name" value="Gynoecium_Dev_Regulator"/>
</dbReference>
<reference evidence="3" key="1">
    <citation type="submission" date="2018-01" db="EMBL/GenBank/DDBJ databases">
        <authorList>
            <person name="Mao J.F."/>
        </authorList>
    </citation>
    <scope>NUCLEOTIDE SEQUENCE</scope>
    <source>
        <strain evidence="3">Huo1</strain>
        <tissue evidence="3">Leaf</tissue>
    </source>
</reference>
<dbReference type="PANTHER" id="PTHR31066">
    <property type="entry name" value="OS05G0427100 PROTEIN-RELATED"/>
    <property type="match status" value="1"/>
</dbReference>
<accession>A0A8X8WE13</accession>
<dbReference type="AlphaFoldDB" id="A0A8X8WE13"/>
<evidence type="ECO:0000313" key="3">
    <source>
        <dbReference type="EMBL" id="KAG6392599.1"/>
    </source>
</evidence>
<dbReference type="Proteomes" id="UP000298416">
    <property type="component" value="Unassembled WGS sequence"/>
</dbReference>
<evidence type="ECO:0000259" key="2">
    <source>
        <dbReference type="SMART" id="SM00666"/>
    </source>
</evidence>
<evidence type="ECO:0000313" key="4">
    <source>
        <dbReference type="Proteomes" id="UP000298416"/>
    </source>
</evidence>
<reference evidence="3" key="2">
    <citation type="submission" date="2020-08" db="EMBL/GenBank/DDBJ databases">
        <title>Plant Genome Project.</title>
        <authorList>
            <person name="Zhang R.-G."/>
        </authorList>
    </citation>
    <scope>NUCLEOTIDE SEQUENCE</scope>
    <source>
        <strain evidence="3">Huo1</strain>
        <tissue evidence="3">Leaf</tissue>
    </source>
</reference>
<dbReference type="SMART" id="SM00666">
    <property type="entry name" value="PB1"/>
    <property type="match status" value="1"/>
</dbReference>
<protein>
    <recommendedName>
        <fullName evidence="2">PB1 domain-containing protein</fullName>
    </recommendedName>
</protein>
<dbReference type="InterPro" id="IPR000270">
    <property type="entry name" value="PB1_dom"/>
</dbReference>
<comment type="caution">
    <text evidence="3">The sequence shown here is derived from an EMBL/GenBank/DDBJ whole genome shotgun (WGS) entry which is preliminary data.</text>
</comment>
<dbReference type="SUPFAM" id="SSF54277">
    <property type="entry name" value="CAD &amp; PB1 domains"/>
    <property type="match status" value="1"/>
</dbReference>
<sequence length="532" mass="57227">MEPQPPPPLSSTATSPRPPLSPTKIRLMCSYGGHIVPRPHDKSLHYAAGETRIVAVERRSTAASLSLLSAHLSRTLFGNRPFLLKYQLPDEDLDSLISVVSDEDLANMLEEHDRISPPARIRLFLFAVKPESLGSALLGPKSETWFSDALRSTGVLQKGQSADCGLLIGVGTDLEAPVESVSHSGGGGENKAGAESLVLETNSSFGSTCSSFSTLNSPPIAIAEEKGLNMLDRKNRVPSSASFESSMKLMYCDKNLMAELVVYYFHSDNSGGSLAAPLKTGVPPEPLIHVGPEFSSEAPISDPLIDMAGQKPVQVLRYPLPQVQEGMKQQHDTPLIQGGVQYMPQYAGPVPISPYYPLYQMPMHPQHVSCHPNQPYPIYLVPMRPPQYQNVPMACSSVDANTVNPSTLPPSSTLPPLHPKTAVIPPLVGHKDVFGAQISESVVYCSIPASSQLVNIPSNQGQLVVGSLEHQIPSESPNPIPVASATGGTDFDEEIAYSQIYKSQPSAPILPSHYQTMTKGTPTFPEPSVHAK</sequence>
<name>A0A8X8WE13_SALSN</name>
<feature type="region of interest" description="Disordered" evidence="1">
    <location>
        <begin position="512"/>
        <end position="532"/>
    </location>
</feature>
<dbReference type="PANTHER" id="PTHR31066:SF88">
    <property type="entry name" value="PB1 DOMAIN-CONTAINING PROTEIN"/>
    <property type="match status" value="1"/>
</dbReference>
<feature type="domain" description="PB1" evidence="2">
    <location>
        <begin position="39"/>
        <end position="128"/>
    </location>
</feature>
<feature type="region of interest" description="Disordered" evidence="1">
    <location>
        <begin position="1"/>
        <end position="21"/>
    </location>
</feature>
<dbReference type="CDD" id="cd06410">
    <property type="entry name" value="PB1_UP2"/>
    <property type="match status" value="1"/>
</dbReference>
<dbReference type="Pfam" id="PF00564">
    <property type="entry name" value="PB1"/>
    <property type="match status" value="1"/>
</dbReference>
<organism evidence="3">
    <name type="scientific">Salvia splendens</name>
    <name type="common">Scarlet sage</name>
    <dbReference type="NCBI Taxonomy" id="180675"/>
    <lineage>
        <taxon>Eukaryota</taxon>
        <taxon>Viridiplantae</taxon>
        <taxon>Streptophyta</taxon>
        <taxon>Embryophyta</taxon>
        <taxon>Tracheophyta</taxon>
        <taxon>Spermatophyta</taxon>
        <taxon>Magnoliopsida</taxon>
        <taxon>eudicotyledons</taxon>
        <taxon>Gunneridae</taxon>
        <taxon>Pentapetalae</taxon>
        <taxon>asterids</taxon>
        <taxon>lamiids</taxon>
        <taxon>Lamiales</taxon>
        <taxon>Lamiaceae</taxon>
        <taxon>Nepetoideae</taxon>
        <taxon>Mentheae</taxon>
        <taxon>Salviinae</taxon>
        <taxon>Salvia</taxon>
        <taxon>Salvia subgen. Calosphace</taxon>
        <taxon>core Calosphace</taxon>
    </lineage>
</organism>
<gene>
    <name evidence="3" type="ORF">SASPL_146823</name>
</gene>
<keyword evidence="4" id="KW-1185">Reference proteome</keyword>
<dbReference type="Gene3D" id="3.10.20.90">
    <property type="entry name" value="Phosphatidylinositol 3-kinase Catalytic Subunit, Chain A, domain 1"/>
    <property type="match status" value="1"/>
</dbReference>
<evidence type="ECO:0000256" key="1">
    <source>
        <dbReference type="SAM" id="MobiDB-lite"/>
    </source>
</evidence>